<evidence type="ECO:0000256" key="1">
    <source>
        <dbReference type="SAM" id="MobiDB-lite"/>
    </source>
</evidence>
<comment type="caution">
    <text evidence="3">The sequence shown here is derived from an EMBL/GenBank/DDBJ whole genome shotgun (WGS) entry which is preliminary data.</text>
</comment>
<dbReference type="AlphaFoldDB" id="A0AAW9TD48"/>
<reference evidence="4" key="1">
    <citation type="submission" date="2019-09" db="EMBL/GenBank/DDBJ databases">
        <title>Distinct polysaccharide growth profiles of human intestinal Prevotella copri isolates.</title>
        <authorList>
            <person name="Fehlner-Peach H."/>
            <person name="Magnabosco C."/>
            <person name="Raghavan V."/>
            <person name="Scher J.U."/>
            <person name="Tett A."/>
            <person name="Cox L.M."/>
            <person name="Gottsegen C."/>
            <person name="Watters A."/>
            <person name="Wiltshire- Gordon J.D."/>
            <person name="Segata N."/>
            <person name="Bonneau R."/>
            <person name="Littman D.R."/>
        </authorList>
    </citation>
    <scope>NUCLEOTIDE SEQUENCE [LARGE SCALE GENOMIC DNA]</scope>
    <source>
        <strain evidence="4">iAP146</strain>
    </source>
</reference>
<dbReference type="EMBL" id="VZCR01000047">
    <property type="protein sequence ID" value="MQN31970.1"/>
    <property type="molecule type" value="Genomic_DNA"/>
</dbReference>
<keyword evidence="2" id="KW-0732">Signal</keyword>
<name>A0AAW9TD48_9BACT</name>
<evidence type="ECO:0000256" key="2">
    <source>
        <dbReference type="SAM" id="SignalP"/>
    </source>
</evidence>
<protein>
    <submittedName>
        <fullName evidence="3">DUF4374 domain-containing protein</fullName>
    </submittedName>
</protein>
<gene>
    <name evidence="3" type="ORF">F7D90_08405</name>
</gene>
<sequence>MKKTYLSLSRMAVTGLFLCLFGITPGLTSCSSSDDISGADSGSGNENGDGSSSGSDEAVKNGKGSYFIAVKTDNGTEYIMQTNSLTAGNLDIRNNIMELPQTEYTWIFNNHDAIGMVYQQQFAGLGYGLRWTSDDSQFSKLGEFRIETRFSNYGFFNGQLLTSVGGQVSADGKRNDGATFAFWNITADGVKLDHTKTIWTEDITGNGQQVTFSSIIDNGDGTFLTAMVQSAFHQTGTGDGSSIGDVKYPDSVWVAKMDKDLNVLKVYRDDRISYAAGQYRSQVLHEVFKTNDGTVYVFSNAFNTATTRKAGALRINKGAEEFDKDYYFDIQTPADGYKFRRVWYITDSKFLLEIYNEKNINTMTVGHQFAIVDMESKKFTWLSGIPTKNLITSGTETGGVPMYADGVIYLPITQFGQDAAIYQVNLETGVATKGISIKGVTEIRTLGKLNR</sequence>
<accession>A0AAW9TD48</accession>
<organism evidence="3 4">
    <name type="scientific">Segatella copri</name>
    <dbReference type="NCBI Taxonomy" id="165179"/>
    <lineage>
        <taxon>Bacteria</taxon>
        <taxon>Pseudomonadati</taxon>
        <taxon>Bacteroidota</taxon>
        <taxon>Bacteroidia</taxon>
        <taxon>Bacteroidales</taxon>
        <taxon>Prevotellaceae</taxon>
        <taxon>Segatella</taxon>
    </lineage>
</organism>
<evidence type="ECO:0000313" key="4">
    <source>
        <dbReference type="Proteomes" id="UP000420707"/>
    </source>
</evidence>
<dbReference type="InterPro" id="IPR025401">
    <property type="entry name" value="DUF4374"/>
</dbReference>
<evidence type="ECO:0000313" key="3">
    <source>
        <dbReference type="EMBL" id="MQN31970.1"/>
    </source>
</evidence>
<dbReference type="Proteomes" id="UP000420707">
    <property type="component" value="Unassembled WGS sequence"/>
</dbReference>
<dbReference type="PROSITE" id="PS51257">
    <property type="entry name" value="PROKAR_LIPOPROTEIN"/>
    <property type="match status" value="1"/>
</dbReference>
<dbReference type="Pfam" id="PF14298">
    <property type="entry name" value="DUF4374"/>
    <property type="match status" value="2"/>
</dbReference>
<proteinExistence type="predicted"/>
<dbReference type="RefSeq" id="WP_153081343.1">
    <property type="nucleotide sequence ID" value="NZ_VZAM01000034.1"/>
</dbReference>
<feature type="signal peptide" evidence="2">
    <location>
        <begin position="1"/>
        <end position="22"/>
    </location>
</feature>
<feature type="chain" id="PRO_5043813239" evidence="2">
    <location>
        <begin position="23"/>
        <end position="451"/>
    </location>
</feature>
<feature type="compositionally biased region" description="Low complexity" evidence="1">
    <location>
        <begin position="34"/>
        <end position="56"/>
    </location>
</feature>
<feature type="region of interest" description="Disordered" evidence="1">
    <location>
        <begin position="34"/>
        <end position="59"/>
    </location>
</feature>